<feature type="transmembrane region" description="Helical" evidence="8">
    <location>
        <begin position="588"/>
        <end position="613"/>
    </location>
</feature>
<evidence type="ECO:0000259" key="9">
    <source>
        <dbReference type="PROSITE" id="PS50076"/>
    </source>
</evidence>
<evidence type="ECO:0000256" key="6">
    <source>
        <dbReference type="ARBA" id="ARBA00023136"/>
    </source>
</evidence>
<keyword evidence="11" id="KW-1185">Reference proteome</keyword>
<feature type="compositionally biased region" description="Basic and acidic residues" evidence="7">
    <location>
        <begin position="128"/>
        <end position="162"/>
    </location>
</feature>
<gene>
    <name evidence="10" type="primary">PTM1</name>
    <name evidence="10" type="ORF">OHC33_003106</name>
</gene>
<dbReference type="GO" id="GO:0005794">
    <property type="term" value="C:Golgi apparatus"/>
    <property type="evidence" value="ECO:0007669"/>
    <property type="project" value="TreeGrafter"/>
</dbReference>
<name>A0AAN8F2Y3_9EURO</name>
<feature type="compositionally biased region" description="Basic and acidic residues" evidence="7">
    <location>
        <begin position="180"/>
        <end position="191"/>
    </location>
</feature>
<evidence type="ECO:0000256" key="5">
    <source>
        <dbReference type="ARBA" id="ARBA00022989"/>
    </source>
</evidence>
<keyword evidence="4" id="KW-0732">Signal</keyword>
<dbReference type="GO" id="GO:0005829">
    <property type="term" value="C:cytosol"/>
    <property type="evidence" value="ECO:0007669"/>
    <property type="project" value="GOC"/>
</dbReference>
<feature type="region of interest" description="Disordered" evidence="7">
    <location>
        <begin position="744"/>
        <end position="816"/>
    </location>
</feature>
<feature type="transmembrane region" description="Helical" evidence="8">
    <location>
        <begin position="633"/>
        <end position="657"/>
    </location>
</feature>
<dbReference type="PANTHER" id="PTHR21229:SF1">
    <property type="entry name" value="GH17801P"/>
    <property type="match status" value="1"/>
</dbReference>
<evidence type="ECO:0000256" key="2">
    <source>
        <dbReference type="ARBA" id="ARBA00007883"/>
    </source>
</evidence>
<protein>
    <submittedName>
        <fullName evidence="10">Membrane protein ptm1</fullName>
    </submittedName>
</protein>
<evidence type="ECO:0000313" key="10">
    <source>
        <dbReference type="EMBL" id="KAK5955468.1"/>
    </source>
</evidence>
<dbReference type="SUPFAM" id="SSF46565">
    <property type="entry name" value="Chaperone J-domain"/>
    <property type="match status" value="1"/>
</dbReference>
<feature type="domain" description="J" evidence="9">
    <location>
        <begin position="15"/>
        <end position="82"/>
    </location>
</feature>
<dbReference type="Pfam" id="PF21902">
    <property type="entry name" value="PTM1-like_N"/>
    <property type="match status" value="1"/>
</dbReference>
<feature type="transmembrane region" description="Helical" evidence="8">
    <location>
        <begin position="557"/>
        <end position="576"/>
    </location>
</feature>
<dbReference type="Proteomes" id="UP001316803">
    <property type="component" value="Unassembled WGS sequence"/>
</dbReference>
<dbReference type="GO" id="GO:0042147">
    <property type="term" value="P:retrograde transport, endosome to Golgi"/>
    <property type="evidence" value="ECO:0007669"/>
    <property type="project" value="TreeGrafter"/>
</dbReference>
<feature type="transmembrane region" description="Helical" evidence="8">
    <location>
        <begin position="485"/>
        <end position="504"/>
    </location>
</feature>
<keyword evidence="3 8" id="KW-0812">Transmembrane</keyword>
<dbReference type="EMBL" id="JAKLMC020000006">
    <property type="protein sequence ID" value="KAK5955468.1"/>
    <property type="molecule type" value="Genomic_DNA"/>
</dbReference>
<sequence length="816" mass="92027">MASSTNGDVDITKIDLYDFLGLSAGPQATQKEINKAGRQTSFRYHPDKVAATPDNLEKFHIAQIAIGVLSDPAEKSKYDQQREAKLRRKAEVDALDSRRRQMAEDLERRERVGGEGANVVAGQKRTFSEREMKIRRAQEENRRKIDERNAKNKLDAEQKAAQERASVAKAETNGNSVTETKSDNGHARNGAEDGETSMNRSIKLRWAREGEGQAYEEGTIRDYLGGHVEDVVLLRDKKRKVEGRKVMMGVAVVIFRTTTAAKEAEKALKGRLADKFESFEWLKTDGEDEKQDDDHRQRCAGMYSKKSWGGSVDPYILVKFLGDRSEDDADPLASLVIFEWQDEELIGQFPPNSDQFAQKNYICDVPSVDSNLCKEENIGSFILVPNATDVAKNPIYNEAIHLKDPKAVNYPIKKTGYYCVTTYPYSDHEYNAVVEFRNAYGELPAAQIAKLPFYGGLAITYAVLGIFWAFLYFQNRHDILAVQNYITATVIFLIIEQLMTWGYYDYQNTHGNNGLNKAFMVLVSILNAGRNSLSFFLLLIVCMGYGVVKPTLGKTMIYVRILAITHFVFGVIYAIASLSVTPDSAGPLVLLVILPLAATLTAFYVWTLSSLNLTMKDLADRKQKTKFLMYKRLWWCILGSIMVIFGFFFINSISFAGRYEADFVPSHWQTRWFILDGWLNLVYLFDIAFIAYLWRPTANNRRFAMSDEIAQDDDGNFEIRSIGGLSDDEEDDLEARAQRQLYDKAVSPGGEASTSMTDQAYAHMPSRPSEPSRNPPPARPRESLDGETIFAVGEGEDWSDADDSDTGEHGRLTRKI</sequence>
<comment type="subcellular location">
    <subcellularLocation>
        <location evidence="1">Membrane</location>
        <topology evidence="1">Multi-pass membrane protein</topology>
    </subcellularLocation>
</comment>
<evidence type="ECO:0000256" key="1">
    <source>
        <dbReference type="ARBA" id="ARBA00004141"/>
    </source>
</evidence>
<feature type="transmembrane region" description="Helical" evidence="8">
    <location>
        <begin position="677"/>
        <end position="694"/>
    </location>
</feature>
<accession>A0AAN8F2Y3</accession>
<dbReference type="PANTHER" id="PTHR21229">
    <property type="entry name" value="LUNG SEVEN TRANSMEMBRANE RECEPTOR"/>
    <property type="match status" value="1"/>
</dbReference>
<dbReference type="Pfam" id="PF06814">
    <property type="entry name" value="GOST_TM"/>
    <property type="match status" value="1"/>
</dbReference>
<feature type="compositionally biased region" description="Acidic residues" evidence="7">
    <location>
        <begin position="794"/>
        <end position="805"/>
    </location>
</feature>
<keyword evidence="5 8" id="KW-1133">Transmembrane helix</keyword>
<feature type="region of interest" description="Disordered" evidence="7">
    <location>
        <begin position="128"/>
        <end position="201"/>
    </location>
</feature>
<dbReference type="InterPro" id="IPR009637">
    <property type="entry name" value="GPR107/GPR108-like"/>
</dbReference>
<evidence type="ECO:0000256" key="4">
    <source>
        <dbReference type="ARBA" id="ARBA00022729"/>
    </source>
</evidence>
<dbReference type="InterPro" id="IPR053937">
    <property type="entry name" value="GOST_TM"/>
</dbReference>
<dbReference type="Gene3D" id="1.10.287.110">
    <property type="entry name" value="DnaJ domain"/>
    <property type="match status" value="1"/>
</dbReference>
<dbReference type="PROSITE" id="PS50076">
    <property type="entry name" value="DNAJ_2"/>
    <property type="match status" value="1"/>
</dbReference>
<dbReference type="InterPro" id="IPR053938">
    <property type="entry name" value="PTM1-like_N"/>
</dbReference>
<dbReference type="InterPro" id="IPR036869">
    <property type="entry name" value="J_dom_sf"/>
</dbReference>
<reference evidence="10 11" key="1">
    <citation type="submission" date="2022-12" db="EMBL/GenBank/DDBJ databases">
        <title>Genomic features and morphological characterization of a novel Knufia sp. strain isolated from spacecraft assembly facility.</title>
        <authorList>
            <person name="Teixeira M."/>
            <person name="Chander A.M."/>
            <person name="Stajich J.E."/>
            <person name="Venkateswaran K."/>
        </authorList>
    </citation>
    <scope>NUCLEOTIDE SEQUENCE [LARGE SCALE GENOMIC DNA]</scope>
    <source>
        <strain evidence="10 11">FJI-L2-BK-P2</strain>
    </source>
</reference>
<organism evidence="10 11">
    <name type="scientific">Knufia fluminis</name>
    <dbReference type="NCBI Taxonomy" id="191047"/>
    <lineage>
        <taxon>Eukaryota</taxon>
        <taxon>Fungi</taxon>
        <taxon>Dikarya</taxon>
        <taxon>Ascomycota</taxon>
        <taxon>Pezizomycotina</taxon>
        <taxon>Eurotiomycetes</taxon>
        <taxon>Chaetothyriomycetidae</taxon>
        <taxon>Chaetothyriales</taxon>
        <taxon>Trichomeriaceae</taxon>
        <taxon>Knufia</taxon>
    </lineage>
</organism>
<evidence type="ECO:0000256" key="7">
    <source>
        <dbReference type="SAM" id="MobiDB-lite"/>
    </source>
</evidence>
<evidence type="ECO:0000256" key="3">
    <source>
        <dbReference type="ARBA" id="ARBA00022692"/>
    </source>
</evidence>
<comment type="similarity">
    <text evidence="2">Belongs to the LU7TM family.</text>
</comment>
<dbReference type="CDD" id="cd06257">
    <property type="entry name" value="DnaJ"/>
    <property type="match status" value="1"/>
</dbReference>
<comment type="caution">
    <text evidence="10">The sequence shown here is derived from an EMBL/GenBank/DDBJ whole genome shotgun (WGS) entry which is preliminary data.</text>
</comment>
<evidence type="ECO:0000313" key="11">
    <source>
        <dbReference type="Proteomes" id="UP001316803"/>
    </source>
</evidence>
<keyword evidence="6 8" id="KW-0472">Membrane</keyword>
<dbReference type="AlphaFoldDB" id="A0AAN8F2Y3"/>
<dbReference type="InterPro" id="IPR001623">
    <property type="entry name" value="DnaJ_domain"/>
</dbReference>
<feature type="compositionally biased region" description="Basic and acidic residues" evidence="7">
    <location>
        <begin position="806"/>
        <end position="816"/>
    </location>
</feature>
<dbReference type="SMART" id="SM00271">
    <property type="entry name" value="DnaJ"/>
    <property type="match status" value="1"/>
</dbReference>
<dbReference type="Pfam" id="PF00226">
    <property type="entry name" value="DnaJ"/>
    <property type="match status" value="1"/>
</dbReference>
<proteinExistence type="inferred from homology"/>
<feature type="transmembrane region" description="Helical" evidence="8">
    <location>
        <begin position="519"/>
        <end position="545"/>
    </location>
</feature>
<dbReference type="GO" id="GO:0016020">
    <property type="term" value="C:membrane"/>
    <property type="evidence" value="ECO:0007669"/>
    <property type="project" value="UniProtKB-SubCell"/>
</dbReference>
<evidence type="ECO:0000256" key="8">
    <source>
        <dbReference type="SAM" id="Phobius"/>
    </source>
</evidence>
<feature type="transmembrane region" description="Helical" evidence="8">
    <location>
        <begin position="453"/>
        <end position="473"/>
    </location>
</feature>